<dbReference type="InterPro" id="IPR029065">
    <property type="entry name" value="Enolase_C-like"/>
</dbReference>
<gene>
    <name evidence="5" type="ORF">ARD30_02910</name>
</gene>
<dbReference type="CDD" id="cd03316">
    <property type="entry name" value="MR_like"/>
    <property type="match status" value="1"/>
</dbReference>
<dbReference type="SMART" id="SM00922">
    <property type="entry name" value="MR_MLE"/>
    <property type="match status" value="1"/>
</dbReference>
<dbReference type="Gene3D" id="3.30.390.10">
    <property type="entry name" value="Enolase-like, N-terminal domain"/>
    <property type="match status" value="1"/>
</dbReference>
<name>A0A0Q3I958_9HYPH</name>
<dbReference type="SUPFAM" id="SSF54826">
    <property type="entry name" value="Enolase N-terminal domain-like"/>
    <property type="match status" value="1"/>
</dbReference>
<dbReference type="InterPro" id="IPR013342">
    <property type="entry name" value="Mandelate_racemase_C"/>
</dbReference>
<dbReference type="Gene3D" id="3.20.20.120">
    <property type="entry name" value="Enolase-like C-terminal domain"/>
    <property type="match status" value="1"/>
</dbReference>
<dbReference type="EMBL" id="LMAR01000023">
    <property type="protein sequence ID" value="KQK31373.1"/>
    <property type="molecule type" value="Genomic_DNA"/>
</dbReference>
<evidence type="ECO:0000256" key="1">
    <source>
        <dbReference type="ARBA" id="ARBA00001946"/>
    </source>
</evidence>
<organism evidence="5 6">
    <name type="scientific">Bosea thiooxidans</name>
    <dbReference type="NCBI Taxonomy" id="53254"/>
    <lineage>
        <taxon>Bacteria</taxon>
        <taxon>Pseudomonadati</taxon>
        <taxon>Pseudomonadota</taxon>
        <taxon>Alphaproteobacteria</taxon>
        <taxon>Hyphomicrobiales</taxon>
        <taxon>Boseaceae</taxon>
        <taxon>Bosea</taxon>
    </lineage>
</organism>
<dbReference type="InterPro" id="IPR046945">
    <property type="entry name" value="RHMD-like"/>
</dbReference>
<evidence type="ECO:0000313" key="6">
    <source>
        <dbReference type="Proteomes" id="UP000051562"/>
    </source>
</evidence>
<dbReference type="PROSITE" id="PS00908">
    <property type="entry name" value="MR_MLE_1"/>
    <property type="match status" value="1"/>
</dbReference>
<dbReference type="InterPro" id="IPR036849">
    <property type="entry name" value="Enolase-like_C_sf"/>
</dbReference>
<accession>A0A0Q3I958</accession>
<evidence type="ECO:0000256" key="2">
    <source>
        <dbReference type="ARBA" id="ARBA00022723"/>
    </source>
</evidence>
<dbReference type="Proteomes" id="UP000051562">
    <property type="component" value="Unassembled WGS sequence"/>
</dbReference>
<proteinExistence type="predicted"/>
<sequence length="380" mass="40822">MKVIEIRGHHVGFEPSPPIGNARTMIRRREFLLLELITDTGERGWGEVFSSPDAAAAFLRARLAPLVLGQSPSRFRAIWERMIGTLGYDRRGPGMMAISAVDMALCDLAARERNISVSALFGGPLRDRVFAYGSGPFITEAPDPYAHYAQEVDRCLALGYRAMKPRAGVSPGADGRMAAAMRKQVGPDIGLMVDINQAYTAPAAIASAREMAEARLLWIEEPVEPEDIPGYAAVARSASIAVAGGEALASAAAFRDFLVADTMSILQPDLTVCGGYTGFLRIAALAAAFDLPVMPHVFGTIVNHQAALQVAALLPSKRGGGPASYPYVEVDVSNNPLLHLQGEVRPNADGTLSVPDAPGTGLAFKEEQLEPWRREVWRCN</sequence>
<evidence type="ECO:0000259" key="4">
    <source>
        <dbReference type="SMART" id="SM00922"/>
    </source>
</evidence>
<comment type="cofactor">
    <cofactor evidence="1">
        <name>Mg(2+)</name>
        <dbReference type="ChEBI" id="CHEBI:18420"/>
    </cofactor>
</comment>
<dbReference type="Pfam" id="PF02746">
    <property type="entry name" value="MR_MLE_N"/>
    <property type="match status" value="1"/>
</dbReference>
<dbReference type="GO" id="GO:0000287">
    <property type="term" value="F:magnesium ion binding"/>
    <property type="evidence" value="ECO:0007669"/>
    <property type="project" value="UniProtKB-ARBA"/>
</dbReference>
<feature type="domain" description="Mandelate racemase/muconate lactonizing enzyme C-terminal" evidence="4">
    <location>
        <begin position="145"/>
        <end position="241"/>
    </location>
</feature>
<dbReference type="PANTHER" id="PTHR13794">
    <property type="entry name" value="ENOLASE SUPERFAMILY, MANDELATE RACEMASE"/>
    <property type="match status" value="1"/>
</dbReference>
<dbReference type="RefSeq" id="WP_055727139.1">
    <property type="nucleotide sequence ID" value="NZ_LMAR01000023.1"/>
</dbReference>
<comment type="caution">
    <text evidence="5">The sequence shown here is derived from an EMBL/GenBank/DDBJ whole genome shotgun (WGS) entry which is preliminary data.</text>
</comment>
<dbReference type="GO" id="GO:0016052">
    <property type="term" value="P:carbohydrate catabolic process"/>
    <property type="evidence" value="ECO:0007669"/>
    <property type="project" value="TreeGrafter"/>
</dbReference>
<evidence type="ECO:0000256" key="3">
    <source>
        <dbReference type="ARBA" id="ARBA00022842"/>
    </source>
</evidence>
<dbReference type="PROSITE" id="PS00909">
    <property type="entry name" value="MR_MLE_2"/>
    <property type="match status" value="1"/>
</dbReference>
<dbReference type="GO" id="GO:0009063">
    <property type="term" value="P:amino acid catabolic process"/>
    <property type="evidence" value="ECO:0007669"/>
    <property type="project" value="InterPro"/>
</dbReference>
<dbReference type="Pfam" id="PF13378">
    <property type="entry name" value="MR_MLE_C"/>
    <property type="match status" value="1"/>
</dbReference>
<dbReference type="SFLD" id="SFLDG00179">
    <property type="entry name" value="mandelate_racemase"/>
    <property type="match status" value="1"/>
</dbReference>
<keyword evidence="2" id="KW-0479">Metal-binding</keyword>
<evidence type="ECO:0000313" key="5">
    <source>
        <dbReference type="EMBL" id="KQK31373.1"/>
    </source>
</evidence>
<dbReference type="InterPro" id="IPR029017">
    <property type="entry name" value="Enolase-like_N"/>
</dbReference>
<dbReference type="GO" id="GO:0016836">
    <property type="term" value="F:hydro-lyase activity"/>
    <property type="evidence" value="ECO:0007669"/>
    <property type="project" value="TreeGrafter"/>
</dbReference>
<dbReference type="SFLD" id="SFLDS00001">
    <property type="entry name" value="Enolase"/>
    <property type="match status" value="1"/>
</dbReference>
<dbReference type="InterPro" id="IPR018110">
    <property type="entry name" value="Mandel_Rmase/mucon_lact_enz_CS"/>
</dbReference>
<keyword evidence="3" id="KW-0460">Magnesium</keyword>
<dbReference type="SUPFAM" id="SSF51604">
    <property type="entry name" value="Enolase C-terminal domain-like"/>
    <property type="match status" value="1"/>
</dbReference>
<dbReference type="PANTHER" id="PTHR13794:SF58">
    <property type="entry name" value="MITOCHONDRIAL ENOLASE SUPERFAMILY MEMBER 1"/>
    <property type="match status" value="1"/>
</dbReference>
<dbReference type="AlphaFoldDB" id="A0A0Q3I958"/>
<reference evidence="5 6" key="1">
    <citation type="submission" date="2015-10" db="EMBL/GenBank/DDBJ databases">
        <title>Draft genome of Bosea thiooxidans.</title>
        <authorList>
            <person name="Wang X."/>
        </authorList>
    </citation>
    <scope>NUCLEOTIDE SEQUENCE [LARGE SCALE GENOMIC DNA]</scope>
    <source>
        <strain evidence="5 6">CGMCC 9174</strain>
    </source>
</reference>
<dbReference type="InterPro" id="IPR013341">
    <property type="entry name" value="Mandelate_racemase_N_dom"/>
</dbReference>
<keyword evidence="6" id="KW-1185">Reference proteome</keyword>
<protein>
    <recommendedName>
        <fullName evidence="4">Mandelate racemase/muconate lactonizing enzyme C-terminal domain-containing protein</fullName>
    </recommendedName>
</protein>